<name>A0A9W9YLM8_9CNID</name>
<proteinExistence type="predicted"/>
<keyword evidence="2" id="KW-1185">Reference proteome</keyword>
<dbReference type="Proteomes" id="UP001163046">
    <property type="component" value="Unassembled WGS sequence"/>
</dbReference>
<evidence type="ECO:0000313" key="1">
    <source>
        <dbReference type="EMBL" id="KAJ7354933.1"/>
    </source>
</evidence>
<gene>
    <name evidence="1" type="ORF">OS493_029042</name>
</gene>
<accession>A0A9W9YLM8</accession>
<reference evidence="1" key="1">
    <citation type="submission" date="2023-01" db="EMBL/GenBank/DDBJ databases">
        <title>Genome assembly of the deep-sea coral Lophelia pertusa.</title>
        <authorList>
            <person name="Herrera S."/>
            <person name="Cordes E."/>
        </authorList>
    </citation>
    <scope>NUCLEOTIDE SEQUENCE</scope>
    <source>
        <strain evidence="1">USNM1676648</strain>
        <tissue evidence="1">Polyp</tissue>
    </source>
</reference>
<evidence type="ECO:0000313" key="2">
    <source>
        <dbReference type="Proteomes" id="UP001163046"/>
    </source>
</evidence>
<comment type="caution">
    <text evidence="1">The sequence shown here is derived from an EMBL/GenBank/DDBJ whole genome shotgun (WGS) entry which is preliminary data.</text>
</comment>
<dbReference type="AlphaFoldDB" id="A0A9W9YLM8"/>
<dbReference type="EMBL" id="MU827330">
    <property type="protein sequence ID" value="KAJ7354933.1"/>
    <property type="molecule type" value="Genomic_DNA"/>
</dbReference>
<protein>
    <submittedName>
        <fullName evidence="1">Uncharacterized protein</fullName>
    </submittedName>
</protein>
<sequence>MTRICTSIGEVCRFIQGRAPTQYNNTNNAWQNWFLVVLAIAMQYTNQRDLKAATVVSDLPNNSPLLSFLKCIKENPQVCFGQWFREKITKGIQSSYRFTRLESKHFCWNLTALIQELLKITSLSKGSVVKLHSLALVGLKLRDIVLIYSRVEVSMDQLQKLEILCKHFFNACRLLLEGITPTMWTIGQPSHIILANYRRSLVMSWT</sequence>
<organism evidence="1 2">
    <name type="scientific">Desmophyllum pertusum</name>
    <dbReference type="NCBI Taxonomy" id="174260"/>
    <lineage>
        <taxon>Eukaryota</taxon>
        <taxon>Metazoa</taxon>
        <taxon>Cnidaria</taxon>
        <taxon>Anthozoa</taxon>
        <taxon>Hexacorallia</taxon>
        <taxon>Scleractinia</taxon>
        <taxon>Caryophylliina</taxon>
        <taxon>Caryophylliidae</taxon>
        <taxon>Desmophyllum</taxon>
    </lineage>
</organism>